<gene>
    <name evidence="1" type="ORF">TRITD_6Av1G069490</name>
</gene>
<organism evidence="1 2">
    <name type="scientific">Triticum turgidum subsp. durum</name>
    <name type="common">Durum wheat</name>
    <name type="synonym">Triticum durum</name>
    <dbReference type="NCBI Taxonomy" id="4567"/>
    <lineage>
        <taxon>Eukaryota</taxon>
        <taxon>Viridiplantae</taxon>
        <taxon>Streptophyta</taxon>
        <taxon>Embryophyta</taxon>
        <taxon>Tracheophyta</taxon>
        <taxon>Spermatophyta</taxon>
        <taxon>Magnoliopsida</taxon>
        <taxon>Liliopsida</taxon>
        <taxon>Poales</taxon>
        <taxon>Poaceae</taxon>
        <taxon>BOP clade</taxon>
        <taxon>Pooideae</taxon>
        <taxon>Triticodae</taxon>
        <taxon>Triticeae</taxon>
        <taxon>Triticinae</taxon>
        <taxon>Triticum</taxon>
    </lineage>
</organism>
<name>A0A9R0XXY4_TRITD</name>
<sequence length="70" mass="7763">MAFFRGLAAVSRLRSRMGQDATTLGGVRWLQMQSASDLDLRSQLQEMIPEQQVCGSLVHSLVKLESTRGI</sequence>
<proteinExistence type="predicted"/>
<evidence type="ECO:0000313" key="2">
    <source>
        <dbReference type="Proteomes" id="UP000324705"/>
    </source>
</evidence>
<protein>
    <submittedName>
        <fullName evidence="1">Uncharacterized protein</fullName>
    </submittedName>
</protein>
<evidence type="ECO:0000313" key="1">
    <source>
        <dbReference type="EMBL" id="VAI45048.1"/>
    </source>
</evidence>
<dbReference type="EMBL" id="LT934121">
    <property type="protein sequence ID" value="VAI45048.1"/>
    <property type="molecule type" value="Genomic_DNA"/>
</dbReference>
<accession>A0A9R0XXY4</accession>
<reference evidence="1 2" key="1">
    <citation type="submission" date="2017-09" db="EMBL/GenBank/DDBJ databases">
        <authorList>
            <consortium name="International Durum Wheat Genome Sequencing Consortium (IDWGSC)"/>
            <person name="Milanesi L."/>
        </authorList>
    </citation>
    <scope>NUCLEOTIDE SEQUENCE [LARGE SCALE GENOMIC DNA]</scope>
    <source>
        <strain evidence="2">cv. Svevo</strain>
    </source>
</reference>
<dbReference type="Gramene" id="TRITD6Av1G069490.1">
    <property type="protein sequence ID" value="TRITD6Av1G069490.1"/>
    <property type="gene ID" value="TRITD6Av1G069490"/>
</dbReference>
<dbReference type="AlphaFoldDB" id="A0A9R0XXY4"/>
<keyword evidence="2" id="KW-1185">Reference proteome</keyword>
<dbReference type="Proteomes" id="UP000324705">
    <property type="component" value="Chromosome 6A"/>
</dbReference>